<dbReference type="Pfam" id="PF12796">
    <property type="entry name" value="Ank_2"/>
    <property type="match status" value="5"/>
</dbReference>
<proteinExistence type="predicted"/>
<dbReference type="PROSITE" id="PS50088">
    <property type="entry name" value="ANK_REPEAT"/>
    <property type="match status" value="11"/>
</dbReference>
<organism evidence="5 6">
    <name type="scientific">Penicillium atrosanguineum</name>
    <dbReference type="NCBI Taxonomy" id="1132637"/>
    <lineage>
        <taxon>Eukaryota</taxon>
        <taxon>Fungi</taxon>
        <taxon>Dikarya</taxon>
        <taxon>Ascomycota</taxon>
        <taxon>Pezizomycotina</taxon>
        <taxon>Eurotiomycetes</taxon>
        <taxon>Eurotiomycetidae</taxon>
        <taxon>Eurotiales</taxon>
        <taxon>Aspergillaceae</taxon>
        <taxon>Penicillium</taxon>
    </lineage>
</organism>
<sequence>MSLSDSEGSDTVMVGPGDFSDFNKENILPLPAEDLKMIRDWLQPTPYDLERSEFSRHLESYLAGTGQWLISTDTYQQWHAGDVNGLLWIKGIPGSGKSVMIASIIQQLRKEGVPVLFFFFRQIIDANHQPVAALRDWLCQILPFSPPLQVRLKTEYLDNSRSIDSLSVNDLWKNIKFALSAFPKAYCVTDALDEMDQGNDDFLQALIELGQWRPANLKVLITSRPVVAVESPLRPFSVPSLRLEEQLVDTDIAAYVQYRLRNSSVPNEYWNLITEAVPGRANGLFLYARLSMDAFSTPGADPQDTLKKLPVDLNIMYNDLLREHTKRSNVPNDLQLLVLQFITHATRPLRLLEVAEMIKATHAPIGNCSLKEIKNLVRAACGPLLQVLHDETVSVVHHSFTEFLKGFNRPAALDDSTYPILEAGPTNQRLAIACLDYLTSGCLEKLEIKKRKKNDEFFRPKKAQQSEIRLQFPFLEYAATNWYIHTRRAALADMNLSSFYLVLDSFVANKQRFIAWLDIDWPKDVIQGLTPLHAAAKTGLAQYAAHLIQKGDADPNAKSNRGDPPLYWAASSGHADVAQLLIDNEADPDGEAHEGYRPLHAAASKNRAGVIKVLLAAGVDPLTPKTREAPGRRCGHAPTSIGHTPLMYACNNGQIEAIAEFLPYLTDPHTITKALFWSAGSGHAACVDLILQHTTVDVNSKHVGETPLFKACLRCDLNTIKVLIAAGADPNIFCSYPINEFGGMGYTMRRSPQSSKHPDEPRGYTALHALCGITRLYSRRQSSLECVSALLEAGADIHSKSPDGETALHFACMSNTDVVKLLLERGADPYVKTDNEDTILHTNGETDKELFPILIGSGLVDVNKIMAESNGGLLFCRLQGHCFESALEVLKYNPDLNMTAPDGNGLLHVLFGRWDFKSIDAVLDALLSAGADPNLQNQKGEAPLHLLRRDNGVETVSRLLKAGANLEIRDVQGQTPIFKSVTYSNATKGKPELFKTLIELGARLDTRDNKGRTLLHQVVRDASRLDEMVDLTGFDPSVVDYKGNTLILEVASKKDTPDSISTYRHLKELGVDIDQPNNCGQTLLHKLCSRKPRNCSWQPSIKTEFDYAIQECKNKNPQDIDGIQPLHIAAAVSEVYVFKLLNSGADLFGVTKEGMTVLHVAARARQPGIIGLVLSKIADLDDGKRKSFINQRNAEGNAALHYACCSGRPETVDLLLNAGADPNLPGKNGYTPFRACAEFETEQIRWKSIGKKDNTQAIKTASIWLGTRSVPSPSAGEDLERFQWRSHNVNDESDSTRLDEILISLVLHGADITEDNGILRDAFHAAVSDQRDYTAECLAQVQYHFLPNNKILEGSDGDGFHLCKSRLEDERTSLRKEEEKRKAWTMTERSHNDAQDRHTVKLLGLRHYGLMEERVSEIDILLLSWTNVSLLHSLARVGLSDILDRVCTREAALRFDDHEWCNQAEAANHCHRNMAEPLLITACQREMPNMEVVRILVEKMGININLNCRKESWANGKKESVLGNGVLHGLAEGVTWWNVHQALPYLIRKGANLELRNEDGETPLHIALDYERRKGVFYKEAAKILLRNGADVNAVNSKGKTCLSKAGTDMELIKLLLSHGAKISPAAVFSAIELDNVELLEFFLSQGDLANMRRVAPETMERIHALDQTRIPTAEVFPLLHAATFKPNIAYNDLDLTCFRMRMMTALLQHGADPYATFVKLHRVTDNSFNDDDELDNSDENSGDKWGPERCTVIHEILMAGDMAEPLLQLPALQLESRDDKGRTLILCTGQIERIQSLVDRGADIAAQDKSGKTVVHTLIQRQPNEQIISTIRALFIRDPNLVHISDKFHDTPFHYVLRASDLYFKYVDLLLEHGADPLQPDSNGNTALHLLATKPFTHKAHIQQFLDFGVDINARNKKGDTPLLWYLAHSLLPYGGNFWPTNETDTTSNNDGLLLFKDLGADFFACNNAGMSLLHVVAGRNIDKIRFVGDDRLKAPIKILVQWFEFLMDMGLDPMLEDAQQRTSLDIAAACGNEHIMKLFKQKPME</sequence>
<evidence type="ECO:0000313" key="6">
    <source>
        <dbReference type="Proteomes" id="UP001147746"/>
    </source>
</evidence>
<dbReference type="Proteomes" id="UP001147746">
    <property type="component" value="Unassembled WGS sequence"/>
</dbReference>
<dbReference type="InterPro" id="IPR027417">
    <property type="entry name" value="P-loop_NTPase"/>
</dbReference>
<evidence type="ECO:0000256" key="2">
    <source>
        <dbReference type="ARBA" id="ARBA00023043"/>
    </source>
</evidence>
<reference evidence="5" key="2">
    <citation type="journal article" date="2023" name="IMA Fungus">
        <title>Comparative genomic study of the Penicillium genus elucidates a diverse pangenome and 15 lateral gene transfer events.</title>
        <authorList>
            <person name="Petersen C."/>
            <person name="Sorensen T."/>
            <person name="Nielsen M.R."/>
            <person name="Sondergaard T.E."/>
            <person name="Sorensen J.L."/>
            <person name="Fitzpatrick D.A."/>
            <person name="Frisvad J.C."/>
            <person name="Nielsen K.L."/>
        </authorList>
    </citation>
    <scope>NUCLEOTIDE SEQUENCE</scope>
    <source>
        <strain evidence="5">IBT 21472</strain>
    </source>
</reference>
<evidence type="ECO:0000256" key="3">
    <source>
        <dbReference type="PROSITE-ProRule" id="PRU00023"/>
    </source>
</evidence>
<dbReference type="InterPro" id="IPR036770">
    <property type="entry name" value="Ankyrin_rpt-contain_sf"/>
</dbReference>
<dbReference type="Gene3D" id="3.40.50.300">
    <property type="entry name" value="P-loop containing nucleotide triphosphate hydrolases"/>
    <property type="match status" value="1"/>
</dbReference>
<evidence type="ECO:0000259" key="4">
    <source>
        <dbReference type="Pfam" id="PF24883"/>
    </source>
</evidence>
<evidence type="ECO:0000256" key="1">
    <source>
        <dbReference type="ARBA" id="ARBA00022737"/>
    </source>
</evidence>
<feature type="repeat" description="ANK" evidence="3">
    <location>
        <begin position="939"/>
        <end position="971"/>
    </location>
</feature>
<dbReference type="Gene3D" id="1.25.40.20">
    <property type="entry name" value="Ankyrin repeat-containing domain"/>
    <property type="match status" value="6"/>
</dbReference>
<protein>
    <recommendedName>
        <fullName evidence="4">Nephrocystin 3-like N-terminal domain-containing protein</fullName>
    </recommendedName>
</protein>
<name>A0A9W9U3N8_9EURO</name>
<dbReference type="Pfam" id="PF00023">
    <property type="entry name" value="Ank"/>
    <property type="match status" value="1"/>
</dbReference>
<feature type="repeat" description="ANK" evidence="3">
    <location>
        <begin position="1849"/>
        <end position="1883"/>
    </location>
</feature>
<dbReference type="Pfam" id="PF24883">
    <property type="entry name" value="NPHP3_N"/>
    <property type="match status" value="1"/>
</dbReference>
<dbReference type="SUPFAM" id="SSF48403">
    <property type="entry name" value="Ankyrin repeat"/>
    <property type="match status" value="5"/>
</dbReference>
<feature type="repeat" description="ANK" evidence="3">
    <location>
        <begin position="703"/>
        <end position="735"/>
    </location>
</feature>
<dbReference type="PANTHER" id="PTHR24123">
    <property type="entry name" value="ANKYRIN REPEAT-CONTAINING"/>
    <property type="match status" value="1"/>
</dbReference>
<keyword evidence="1" id="KW-0677">Repeat</keyword>
<dbReference type="InterPro" id="IPR056884">
    <property type="entry name" value="NPHP3-like_N"/>
</dbReference>
<feature type="repeat" description="ANK" evidence="3">
    <location>
        <begin position="594"/>
        <end position="620"/>
    </location>
</feature>
<gene>
    <name evidence="5" type="ORF">N7476_007643</name>
</gene>
<feature type="repeat" description="ANK" evidence="3">
    <location>
        <begin position="1559"/>
        <end position="1597"/>
    </location>
</feature>
<dbReference type="PANTHER" id="PTHR24123:SF33">
    <property type="entry name" value="PROTEIN HOS4"/>
    <property type="match status" value="1"/>
</dbReference>
<dbReference type="SMART" id="SM00248">
    <property type="entry name" value="ANK"/>
    <property type="match status" value="22"/>
</dbReference>
<feature type="repeat" description="ANK" evidence="3">
    <location>
        <begin position="803"/>
        <end position="834"/>
    </location>
</feature>
<feature type="repeat" description="ANK" evidence="3">
    <location>
        <begin position="1884"/>
        <end position="1918"/>
    </location>
</feature>
<feature type="repeat" description="ANK" evidence="3">
    <location>
        <begin position="527"/>
        <end position="560"/>
    </location>
</feature>
<dbReference type="EMBL" id="JAPZBO010000007">
    <property type="protein sequence ID" value="KAJ5311783.1"/>
    <property type="molecule type" value="Genomic_DNA"/>
</dbReference>
<keyword evidence="6" id="KW-1185">Reference proteome</keyword>
<keyword evidence="2 3" id="KW-0040">ANK repeat</keyword>
<feature type="repeat" description="ANK" evidence="3">
    <location>
        <begin position="972"/>
        <end position="1009"/>
    </location>
</feature>
<dbReference type="InterPro" id="IPR002110">
    <property type="entry name" value="Ankyrin_rpt"/>
</dbReference>
<feature type="repeat" description="ANK" evidence="3">
    <location>
        <begin position="561"/>
        <end position="593"/>
    </location>
</feature>
<dbReference type="SUPFAM" id="SSF52540">
    <property type="entry name" value="P-loop containing nucleoside triphosphate hydrolases"/>
    <property type="match status" value="1"/>
</dbReference>
<dbReference type="PRINTS" id="PR01415">
    <property type="entry name" value="ANKYRIN"/>
</dbReference>
<accession>A0A9W9U3N8</accession>
<dbReference type="InterPro" id="IPR051165">
    <property type="entry name" value="Multifunctional_ANK_Repeat"/>
</dbReference>
<comment type="caution">
    <text evidence="5">The sequence shown here is derived from an EMBL/GenBank/DDBJ whole genome shotgun (WGS) entry which is preliminary data.</text>
</comment>
<dbReference type="PROSITE" id="PS50297">
    <property type="entry name" value="ANK_REP_REGION"/>
    <property type="match status" value="8"/>
</dbReference>
<feature type="repeat" description="ANK" evidence="3">
    <location>
        <begin position="1195"/>
        <end position="1227"/>
    </location>
</feature>
<evidence type="ECO:0000313" key="5">
    <source>
        <dbReference type="EMBL" id="KAJ5311783.1"/>
    </source>
</evidence>
<reference evidence="5" key="1">
    <citation type="submission" date="2022-12" db="EMBL/GenBank/DDBJ databases">
        <authorList>
            <person name="Petersen C."/>
        </authorList>
    </citation>
    <scope>NUCLEOTIDE SEQUENCE</scope>
    <source>
        <strain evidence="5">IBT 21472</strain>
    </source>
</reference>
<feature type="domain" description="Nephrocystin 3-like N-terminal" evidence="4">
    <location>
        <begin position="64"/>
        <end position="224"/>
    </location>
</feature>